<dbReference type="InterPro" id="IPR057326">
    <property type="entry name" value="KR_dom"/>
</dbReference>
<dbReference type="PROSITE" id="PS52004">
    <property type="entry name" value="KS3_2"/>
    <property type="match status" value="1"/>
</dbReference>
<dbReference type="SUPFAM" id="SSF55048">
    <property type="entry name" value="Probable ACP-binding domain of malonyl-CoA ACP transacylase"/>
    <property type="match status" value="1"/>
</dbReference>
<dbReference type="InterPro" id="IPR050091">
    <property type="entry name" value="PKS_NRPS_Biosynth_Enz"/>
</dbReference>
<dbReference type="Pfam" id="PF16197">
    <property type="entry name" value="KAsynt_C_assoc"/>
    <property type="match status" value="1"/>
</dbReference>
<dbReference type="InterPro" id="IPR014030">
    <property type="entry name" value="Ketoacyl_synth_N"/>
</dbReference>
<dbReference type="GO" id="GO:0030639">
    <property type="term" value="P:polyketide biosynthetic process"/>
    <property type="evidence" value="ECO:0007669"/>
    <property type="project" value="UniProtKB-ARBA"/>
</dbReference>
<dbReference type="SUPFAM" id="SSF53901">
    <property type="entry name" value="Thiolase-like"/>
    <property type="match status" value="1"/>
</dbReference>
<comment type="caution">
    <text evidence="12">The sequence shown here is derived from an EMBL/GenBank/DDBJ whole genome shotgun (WGS) entry which is preliminary data.</text>
</comment>
<dbReference type="SMART" id="SM00825">
    <property type="entry name" value="PKS_KS"/>
    <property type="match status" value="1"/>
</dbReference>
<dbReference type="SUPFAM" id="SSF47336">
    <property type="entry name" value="ACP-like"/>
    <property type="match status" value="1"/>
</dbReference>
<evidence type="ECO:0000256" key="8">
    <source>
        <dbReference type="SAM" id="MobiDB-lite"/>
    </source>
</evidence>
<dbReference type="Pfam" id="PF08242">
    <property type="entry name" value="Methyltransf_12"/>
    <property type="match status" value="1"/>
</dbReference>
<dbReference type="SMART" id="SM00829">
    <property type="entry name" value="PKS_ER"/>
    <property type="match status" value="1"/>
</dbReference>
<dbReference type="Pfam" id="PF00698">
    <property type="entry name" value="Acyl_transf_1"/>
    <property type="match status" value="1"/>
</dbReference>
<evidence type="ECO:0000256" key="5">
    <source>
        <dbReference type="ARBA" id="ARBA00023268"/>
    </source>
</evidence>
<dbReference type="InterPro" id="IPR032821">
    <property type="entry name" value="PKS_assoc"/>
</dbReference>
<dbReference type="InterPro" id="IPR013154">
    <property type="entry name" value="ADH-like_N"/>
</dbReference>
<dbReference type="InterPro" id="IPR036291">
    <property type="entry name" value="NAD(P)-bd_dom_sf"/>
</dbReference>
<proteinExistence type="predicted"/>
<dbReference type="Gene3D" id="1.10.1200.10">
    <property type="entry name" value="ACP-like"/>
    <property type="match status" value="1"/>
</dbReference>
<feature type="domain" description="Carrier" evidence="9">
    <location>
        <begin position="2321"/>
        <end position="2398"/>
    </location>
</feature>
<dbReference type="PROSITE" id="PS52019">
    <property type="entry name" value="PKS_MFAS_DH"/>
    <property type="match status" value="1"/>
</dbReference>
<dbReference type="PANTHER" id="PTHR43775">
    <property type="entry name" value="FATTY ACID SYNTHASE"/>
    <property type="match status" value="1"/>
</dbReference>
<dbReference type="InterPro" id="IPR016039">
    <property type="entry name" value="Thiolase-like"/>
</dbReference>
<dbReference type="CDD" id="cd00833">
    <property type="entry name" value="PKS"/>
    <property type="match status" value="1"/>
</dbReference>
<dbReference type="Gene3D" id="3.40.50.720">
    <property type="entry name" value="NAD(P)-binding Rossmann-like Domain"/>
    <property type="match status" value="2"/>
</dbReference>
<keyword evidence="5" id="KW-0511">Multifunctional enzyme</keyword>
<evidence type="ECO:0000256" key="7">
    <source>
        <dbReference type="PROSITE-ProRule" id="PRU01363"/>
    </source>
</evidence>
<dbReference type="CDD" id="cd05195">
    <property type="entry name" value="enoyl_red"/>
    <property type="match status" value="1"/>
</dbReference>
<dbReference type="Pfam" id="PF21089">
    <property type="entry name" value="PKS_DH_N"/>
    <property type="match status" value="1"/>
</dbReference>
<dbReference type="InterPro" id="IPR049900">
    <property type="entry name" value="PKS_mFAS_DH"/>
</dbReference>
<dbReference type="GO" id="GO:1901336">
    <property type="term" value="P:lactone biosynthetic process"/>
    <property type="evidence" value="ECO:0007669"/>
    <property type="project" value="UniProtKB-ARBA"/>
</dbReference>
<dbReference type="Pfam" id="PF08240">
    <property type="entry name" value="ADH_N"/>
    <property type="match status" value="1"/>
</dbReference>
<dbReference type="InterPro" id="IPR049552">
    <property type="entry name" value="PKS_DH_N"/>
</dbReference>
<keyword evidence="4" id="KW-0521">NADP</keyword>
<dbReference type="EMBL" id="JAQJAE010000002">
    <property type="protein sequence ID" value="KAJ5607369.1"/>
    <property type="molecule type" value="Genomic_DNA"/>
</dbReference>
<feature type="region of interest" description="C-terminal hotdog fold" evidence="7">
    <location>
        <begin position="1022"/>
        <end position="1168"/>
    </location>
</feature>
<keyword evidence="3" id="KW-0808">Transferase</keyword>
<dbReference type="SMART" id="SM00822">
    <property type="entry name" value="PKS_KR"/>
    <property type="match status" value="1"/>
</dbReference>
<dbReference type="GO" id="GO:0031177">
    <property type="term" value="F:phosphopantetheine binding"/>
    <property type="evidence" value="ECO:0007669"/>
    <property type="project" value="InterPro"/>
</dbReference>
<dbReference type="SUPFAM" id="SSF50129">
    <property type="entry name" value="GroES-like"/>
    <property type="match status" value="1"/>
</dbReference>
<dbReference type="Pfam" id="PF02801">
    <property type="entry name" value="Ketoacyl-synt_C"/>
    <property type="match status" value="1"/>
</dbReference>
<dbReference type="SMART" id="SM00823">
    <property type="entry name" value="PKS_PP"/>
    <property type="match status" value="1"/>
</dbReference>
<gene>
    <name evidence="12" type="ORF">N7537_003988</name>
</gene>
<dbReference type="Proteomes" id="UP001213799">
    <property type="component" value="Unassembled WGS sequence"/>
</dbReference>
<feature type="active site" description="Proton acceptor; for dehydratase activity" evidence="7">
    <location>
        <position position="919"/>
    </location>
</feature>
<name>A0AAD6EAW3_9EURO</name>
<evidence type="ECO:0000256" key="3">
    <source>
        <dbReference type="ARBA" id="ARBA00022679"/>
    </source>
</evidence>
<dbReference type="InterPro" id="IPR001227">
    <property type="entry name" value="Ac_transferase_dom_sf"/>
</dbReference>
<dbReference type="InterPro" id="IPR009081">
    <property type="entry name" value="PP-bd_ACP"/>
</dbReference>
<dbReference type="InterPro" id="IPR011032">
    <property type="entry name" value="GroES-like_sf"/>
</dbReference>
<evidence type="ECO:0000313" key="13">
    <source>
        <dbReference type="Proteomes" id="UP001213799"/>
    </source>
</evidence>
<keyword evidence="6" id="KW-0012">Acyltransferase</keyword>
<evidence type="ECO:0000259" key="11">
    <source>
        <dbReference type="PROSITE" id="PS52019"/>
    </source>
</evidence>
<reference evidence="12" key="1">
    <citation type="journal article" date="2023" name="IMA Fungus">
        <title>Comparative genomic study of the Penicillium genus elucidates a diverse pangenome and 15 lateral gene transfer events.</title>
        <authorList>
            <person name="Petersen C."/>
            <person name="Sorensen T."/>
            <person name="Nielsen M.R."/>
            <person name="Sondergaard T.E."/>
            <person name="Sorensen J.L."/>
            <person name="Fitzpatrick D.A."/>
            <person name="Frisvad J.C."/>
            <person name="Nielsen K.L."/>
        </authorList>
    </citation>
    <scope>NUCLEOTIDE SEQUENCE</scope>
    <source>
        <strain evidence="12">IBT 12815</strain>
    </source>
</reference>
<evidence type="ECO:0000256" key="2">
    <source>
        <dbReference type="ARBA" id="ARBA00022553"/>
    </source>
</evidence>
<dbReference type="GO" id="GO:0016491">
    <property type="term" value="F:oxidoreductase activity"/>
    <property type="evidence" value="ECO:0007669"/>
    <property type="project" value="InterPro"/>
</dbReference>
<dbReference type="InterPro" id="IPR020841">
    <property type="entry name" value="PKS_Beta-ketoAc_synthase_dom"/>
</dbReference>
<dbReference type="GO" id="GO:0004312">
    <property type="term" value="F:fatty acid synthase activity"/>
    <property type="evidence" value="ECO:0007669"/>
    <property type="project" value="TreeGrafter"/>
</dbReference>
<dbReference type="InterPro" id="IPR020806">
    <property type="entry name" value="PKS_PP-bd"/>
</dbReference>
<dbReference type="Pfam" id="PF00550">
    <property type="entry name" value="PP-binding"/>
    <property type="match status" value="1"/>
</dbReference>
<keyword evidence="1" id="KW-0596">Phosphopantetheine</keyword>
<keyword evidence="2" id="KW-0597">Phosphoprotein</keyword>
<evidence type="ECO:0000313" key="12">
    <source>
        <dbReference type="EMBL" id="KAJ5607369.1"/>
    </source>
</evidence>
<evidence type="ECO:0000256" key="4">
    <source>
        <dbReference type="ARBA" id="ARBA00022857"/>
    </source>
</evidence>
<dbReference type="InterPro" id="IPR016036">
    <property type="entry name" value="Malonyl_transacylase_ACP-bd"/>
</dbReference>
<sequence>MTVQILGEPNQPNGNSPNGDGIYENFLEVNRTNGSNCSISNGHFEHQETDTFKPIAICGMSCRLPGGIESPQELWDFLMSKGDARSRIPASRYNIDAYYSPVDKPGTVKTEYGYFLKNNLGLFDSSSFTMSPMELARCDPQQRLMLEVARECIEDAGETEWKGRRIGVYVGNFGEDWNEMMDRDDQQYGVYRLAGSGDFALSNRISYEMDLQGPSMTIRTACSSSLVSLNEACLAIARGDCSSAIVGGTSLILTPSMTIKLSEQGVLSADGSCKTFSSDANGYGRGEAVNGLYIKPLADALRDGNPVRAVIRATATNHDGKTPGMTYPSSEAQEALIRHAYKIAGISDFSETAFVECHGTGTLVGDPVETKAVAKVFGNSGTYIGSVKPNLGHSEGASGLTSVIKAVLALENRTIPPNIKLGMPNKNIPFESAKLTVPVEPTPWPTLSKERISVNSFGIGGNNAHVILDSAASHRASAQFEEASDNPQLLVYSATSPESLQRSIEKYTTYLGRYPERIEDLAFTLANRRQHHSHRAFVVSSREKPGAPSPLMKPINSSNVVMVFTGQGAQWPQMGRALLRSNQVFKSTIQELDKHLKALREEGPSWTIEAELRKPAKTSKLATAELSQPLCTALQIALVDSLAAIGIIPSAVVGHSSGEIAGAYASGALTAQEAIIVAFHRGVVAKKQSRAGAMAAIGLGWADVKPFLIPTVDVACENSPRSVTLSGDADKVEEVVAAIQKARPDVLARLLKVEKAYHSYHMAEVGDEYYRLVGPKMFGRSASKLFFSSVTGELLEENEKLDAKYWQRNLESPVLFSSAVSRIADHPVGKNAVFLEIGPHSALAGPAMVPDGICLAGLPQYPWNHQKSYWFENRVTQEWRQRQYPYHDLLGVRSTESASFLPTWRNVFQIDNVPWVRDHKVSNDIVFPFAAYVAMAGEAVRQTSGIQEGFTVRNVEAIMALIISEDSPVEIVTTFQRDEADSDWWKFTIGSHNGHFWTRHCEGEVTALQHTLGCCDIIEELPRKILTQSWYDVLRRAGLDFGPRFQCLDNMRASTTGAPGRSTATIYNKTQGDEKMYHQHPVAIDAALQLMVCAAAYGIGLKHRNNVATGVGELNVLRSPGNSLAGVGTGSFTQNGSTRGNGYCVAGKQVVIRMSGVKHNILEAPRKEELHAAAHVTWQPHIDFVDVTKLIKPSFDKAVYMSTLNELAQLCILHSWISISSLKPTAPHLLKYRAWIESQANSTGLSSPTWQTLRSRGLRERIERRVEHLSQTPAAPAASALFNANNILEGIFTGKGDALDIINDGNTHDQLYAFIETFDISPLVTIIAHTRPNLRVLELGAGKGTSTSKILEALGSSFSKYTFSNVSSVHFQAAKEQFKGVSKLEFSVLDIGKDLEEQGFADRQYDLIIATNAVHLTESHSRSLGNLRALTSEGGRLLLQELCPSTKWMTYILGLSPIWWSAAADERPRDFLDVGEWEQKLAQAGFDNVKAIHDADEPFQLSAAFVAQPRGYMGPPKKVTLLCPSKTSCSDSVVEELKKRNFEVTFCTLDDTPPTGNDIISLLDQGASFFEGLSANVFARLKDFICSVSDVGIFWIIPPTSENPQYAQTLGFARTMRSEFGIDFAVCETATFDNTALDVFERFQTRAESTSLHADMEYAIHEGEVSVPRIHPFSLGGDLVRPSEDDHLALTTSKPGRLSDIHWEYRPATLLGSDDVEIEVYSVGLNHRDISIATGSTEVSDLAFGQEVAGIIRRVGHGVKDLKVHDRVMALGQGTLASVIVQSEALCVRLSEGLTFNDAAYLSLVYTTAIYALSHVARLTKGQSILIQRGATRIGIATIQIAQFLEATVFATADDEEEAAHLVQNFHVPRSHIYLTSDPKFPESVLESINASGVDVVLNSLPGELSNASWVCVAEFGIVIETEKSDINEKRDITAVRPNRSYSLVDMGRIQASKPELIKELLTDTLKLLANGTIRLIQPTKVFDVSHIQTAFSELQGSPASNVVVELRKSDGTGFVVENAVRGSITPQFDSSASYLLIGGLGGLGRCVSTWMVEHGARNLIFLSRSAGKGPDNQGFVNELVTMGCEVQLIQGSVSDPEVVDRAIKTAIAPLKGILQMSMVLRDVAFSKMSWEDWEVTTKPKTIGTWNLHNATLAAGIALDFFTLFSSISGVIGQPGQANYAAANTFLNAFCNYRQQQGLAASVIDFGPIDGVGVFSKKDHLLRQLKSTGFYCIGGKEVLDGLVVATAPPSTMTRSAFLLGFDSTLSLDSDKNRLVWRNDPRMAAYHNRKDAGSAGEASGSDGLKGFLASARGDPSTLETPEAVETLAREIGLKVLSLLSKADEEVNTNLGLADLGMDSLVAIEMRMWWKQTFRFDISVLEMMGKGTLGVLAKHAADGIRKSLE</sequence>
<dbReference type="PANTHER" id="PTHR43775:SF28">
    <property type="entry name" value="SYNTHASE, PUTATIVE-RELATED"/>
    <property type="match status" value="1"/>
</dbReference>
<evidence type="ECO:0000256" key="6">
    <source>
        <dbReference type="ARBA" id="ARBA00023315"/>
    </source>
</evidence>
<dbReference type="GO" id="GO:0006633">
    <property type="term" value="P:fatty acid biosynthetic process"/>
    <property type="evidence" value="ECO:0007669"/>
    <property type="project" value="TreeGrafter"/>
</dbReference>
<feature type="domain" description="Ketosynthase family 3 (KS3)" evidence="10">
    <location>
        <begin position="52"/>
        <end position="470"/>
    </location>
</feature>
<dbReference type="InterPro" id="IPR042104">
    <property type="entry name" value="PKS_dehydratase_sf"/>
</dbReference>
<dbReference type="InterPro" id="IPR020843">
    <property type="entry name" value="ER"/>
</dbReference>
<dbReference type="InterPro" id="IPR014043">
    <property type="entry name" value="Acyl_transferase_dom"/>
</dbReference>
<dbReference type="InterPro" id="IPR036736">
    <property type="entry name" value="ACP-like_sf"/>
</dbReference>
<accession>A0AAD6EAW3</accession>
<dbReference type="Gene3D" id="3.10.129.110">
    <property type="entry name" value="Polyketide synthase dehydratase"/>
    <property type="match status" value="1"/>
</dbReference>
<dbReference type="Pfam" id="PF08659">
    <property type="entry name" value="KR"/>
    <property type="match status" value="1"/>
</dbReference>
<feature type="region of interest" description="Disordered" evidence="8">
    <location>
        <begin position="1"/>
        <end position="21"/>
    </location>
</feature>
<dbReference type="Gene3D" id="3.40.50.150">
    <property type="entry name" value="Vaccinia Virus protein VP39"/>
    <property type="match status" value="1"/>
</dbReference>
<dbReference type="InterPro" id="IPR014031">
    <property type="entry name" value="Ketoacyl_synth_C"/>
</dbReference>
<evidence type="ECO:0000259" key="10">
    <source>
        <dbReference type="PROSITE" id="PS52004"/>
    </source>
</evidence>
<dbReference type="SUPFAM" id="SSF53335">
    <property type="entry name" value="S-adenosyl-L-methionine-dependent methyltransferases"/>
    <property type="match status" value="1"/>
</dbReference>
<dbReference type="SUPFAM" id="SSF52151">
    <property type="entry name" value="FabD/lysophospholipase-like"/>
    <property type="match status" value="1"/>
</dbReference>
<protein>
    <submittedName>
        <fullName evidence="12">Polyketide synthase</fullName>
    </submittedName>
</protein>
<evidence type="ECO:0000256" key="1">
    <source>
        <dbReference type="ARBA" id="ARBA00022450"/>
    </source>
</evidence>
<organism evidence="12 13">
    <name type="scientific">Penicillium hordei</name>
    <dbReference type="NCBI Taxonomy" id="40994"/>
    <lineage>
        <taxon>Eukaryota</taxon>
        <taxon>Fungi</taxon>
        <taxon>Dikarya</taxon>
        <taxon>Ascomycota</taxon>
        <taxon>Pezizomycotina</taxon>
        <taxon>Eurotiomycetes</taxon>
        <taxon>Eurotiomycetidae</taxon>
        <taxon>Eurotiales</taxon>
        <taxon>Aspergillaceae</taxon>
        <taxon>Penicillium</taxon>
    </lineage>
</organism>
<dbReference type="RefSeq" id="XP_056754794.1">
    <property type="nucleotide sequence ID" value="XM_056895046.1"/>
</dbReference>
<dbReference type="PROSITE" id="PS50075">
    <property type="entry name" value="CARRIER"/>
    <property type="match status" value="1"/>
</dbReference>
<feature type="domain" description="PKS/mFAS DH" evidence="11">
    <location>
        <begin position="887"/>
        <end position="1168"/>
    </location>
</feature>
<dbReference type="InterPro" id="IPR020807">
    <property type="entry name" value="PKS_DH"/>
</dbReference>
<dbReference type="SUPFAM" id="SSF51735">
    <property type="entry name" value="NAD(P)-binding Rossmann-fold domains"/>
    <property type="match status" value="2"/>
</dbReference>
<dbReference type="SMART" id="SM00826">
    <property type="entry name" value="PKS_DH"/>
    <property type="match status" value="1"/>
</dbReference>
<dbReference type="Pfam" id="PF00109">
    <property type="entry name" value="ketoacyl-synt"/>
    <property type="match status" value="1"/>
</dbReference>
<dbReference type="Gene3D" id="3.40.366.10">
    <property type="entry name" value="Malonyl-Coenzyme A Acyl Carrier Protein, domain 2"/>
    <property type="match status" value="1"/>
</dbReference>
<dbReference type="Gene3D" id="3.40.47.10">
    <property type="match status" value="1"/>
</dbReference>
<dbReference type="CDD" id="cd02440">
    <property type="entry name" value="AdoMet_MTases"/>
    <property type="match status" value="1"/>
</dbReference>
<dbReference type="InterPro" id="IPR049551">
    <property type="entry name" value="PKS_DH_C"/>
</dbReference>
<dbReference type="SMART" id="SM00827">
    <property type="entry name" value="PKS_AT"/>
    <property type="match status" value="1"/>
</dbReference>
<reference evidence="12" key="2">
    <citation type="submission" date="2023-01" db="EMBL/GenBank/DDBJ databases">
        <authorList>
            <person name="Petersen C."/>
        </authorList>
    </citation>
    <scope>NUCLEOTIDE SEQUENCE</scope>
    <source>
        <strain evidence="12">IBT 12815</strain>
    </source>
</reference>
<dbReference type="Gene3D" id="3.90.180.10">
    <property type="entry name" value="Medium-chain alcohol dehydrogenases, catalytic domain"/>
    <property type="match status" value="1"/>
</dbReference>
<dbReference type="InterPro" id="IPR016035">
    <property type="entry name" value="Acyl_Trfase/lysoPLipase"/>
</dbReference>
<feature type="region of interest" description="N-terminal hotdog fold" evidence="7">
    <location>
        <begin position="887"/>
        <end position="1012"/>
    </location>
</feature>
<feature type="active site" description="Proton donor; for dehydratase activity" evidence="7">
    <location>
        <position position="1085"/>
    </location>
</feature>
<evidence type="ECO:0000259" key="9">
    <source>
        <dbReference type="PROSITE" id="PS50075"/>
    </source>
</evidence>
<dbReference type="GeneID" id="81585288"/>
<dbReference type="InterPro" id="IPR013968">
    <property type="entry name" value="PKS_KR"/>
</dbReference>
<dbReference type="InterPro" id="IPR013217">
    <property type="entry name" value="Methyltransf_12"/>
</dbReference>
<dbReference type="InterPro" id="IPR029063">
    <property type="entry name" value="SAM-dependent_MTases_sf"/>
</dbReference>
<keyword evidence="13" id="KW-1185">Reference proteome</keyword>
<dbReference type="Pfam" id="PF14765">
    <property type="entry name" value="PS-DH"/>
    <property type="match status" value="1"/>
</dbReference>